<protein>
    <submittedName>
        <fullName evidence="1">Uncharacterized protein</fullName>
    </submittedName>
</protein>
<reference evidence="1" key="1">
    <citation type="submission" date="2017-12" db="EMBL/GenBank/DDBJ databases">
        <title>Sequencing the genomes of 1000 Actinobacteria strains.</title>
        <authorList>
            <person name="Klenk H.-P."/>
        </authorList>
    </citation>
    <scope>NUCLEOTIDE SEQUENCE [LARGE SCALE GENOMIC DNA]</scope>
    <source>
        <strain evidence="1">DSM 44228</strain>
    </source>
</reference>
<name>A0A2N3Y2A7_SACSN</name>
<dbReference type="AlphaFoldDB" id="A0A2N3Y2A7"/>
<dbReference type="Proteomes" id="UP000233786">
    <property type="component" value="Unassembled WGS sequence"/>
</dbReference>
<proteinExistence type="predicted"/>
<evidence type="ECO:0000313" key="1">
    <source>
        <dbReference type="EMBL" id="PKW17063.1"/>
    </source>
</evidence>
<accession>A0A2N3Y2A7</accession>
<dbReference type="EMBL" id="PJNB01000001">
    <property type="protein sequence ID" value="PKW17063.1"/>
    <property type="molecule type" value="Genomic_DNA"/>
</dbReference>
<organism evidence="1 2">
    <name type="scientific">Saccharopolyspora spinosa</name>
    <dbReference type="NCBI Taxonomy" id="60894"/>
    <lineage>
        <taxon>Bacteria</taxon>
        <taxon>Bacillati</taxon>
        <taxon>Actinomycetota</taxon>
        <taxon>Actinomycetes</taxon>
        <taxon>Pseudonocardiales</taxon>
        <taxon>Pseudonocardiaceae</taxon>
        <taxon>Saccharopolyspora</taxon>
    </lineage>
</organism>
<keyword evidence="2" id="KW-1185">Reference proteome</keyword>
<evidence type="ECO:0000313" key="2">
    <source>
        <dbReference type="Proteomes" id="UP000233786"/>
    </source>
</evidence>
<sequence>MKDPAVVLLDAMKGIQHLSNVVDVGGVPRRTRS</sequence>
<dbReference type="STRING" id="994479.GCA_000194155_01435"/>
<comment type="caution">
    <text evidence="1">The sequence shown here is derived from an EMBL/GenBank/DDBJ whole genome shotgun (WGS) entry which is preliminary data.</text>
</comment>
<gene>
    <name evidence="1" type="ORF">A8926_4991</name>
</gene>